<evidence type="ECO:0000313" key="1">
    <source>
        <dbReference type="EMBL" id="ATW62861.1"/>
    </source>
</evidence>
<keyword evidence="2" id="KW-1185">Reference proteome</keyword>
<proteinExistence type="predicted"/>
<dbReference type="EMBL" id="MG450654">
    <property type="protein sequence ID" value="ATW62861.1"/>
    <property type="molecule type" value="Genomic_DNA"/>
</dbReference>
<sequence length="181" mass="19133">MPKTNFGHGTPVGAEFLNGLKSISFDGQDRDFHYPPLGLSSLEVGGPDGLDSRYITSGTSQPSLSSSGAFVAGTPIFGDKTVTGRWNFGYDFSVSGNPPNTIGNAPQSFTTNSKYLDANGTDSPTIAQKYAALGSADLLTKLVLQEQLEDLEVDNGFYYSIENPACNNYSVNGTSLVICPA</sequence>
<accession>A0A3G1L3U8</accession>
<protein>
    <submittedName>
        <fullName evidence="1">Uncharacterized protein</fullName>
    </submittedName>
</protein>
<evidence type="ECO:0000313" key="2">
    <source>
        <dbReference type="Proteomes" id="UP000274731"/>
    </source>
</evidence>
<dbReference type="Proteomes" id="UP000274731">
    <property type="component" value="Segment"/>
</dbReference>
<reference evidence="1 2" key="1">
    <citation type="journal article" date="2018" name="Environ. Microbiol.">
        <title>Novel phage-host interactions and evolution as revealed by a cyanomyovirus isolated from an estuarine environment.</title>
        <authorList>
            <person name="Xu Y."/>
            <person name="Zhang R."/>
            <person name="Wang N."/>
            <person name="Cai L."/>
            <person name="Tong Y."/>
            <person name="Sun Q."/>
            <person name="Chen F."/>
            <person name="Jiao N."/>
        </authorList>
    </citation>
    <scope>NUCLEOTIDE SEQUENCE [LARGE SCALE GENOMIC DNA]</scope>
</reference>
<organism evidence="1 2">
    <name type="scientific">Synechococcus phage S-CBWM1</name>
    <dbReference type="NCBI Taxonomy" id="2053653"/>
    <lineage>
        <taxon>Viruses</taxon>
        <taxon>Duplodnaviria</taxon>
        <taxon>Heunggongvirae</taxon>
        <taxon>Uroviricota</taxon>
        <taxon>Caudoviricetes</taxon>
        <taxon>Aokuangvirus</taxon>
        <taxon>Aokuangvirus SCBWM1</taxon>
    </lineage>
</organism>
<gene>
    <name evidence="1" type="ORF">SCBWM1_gp177</name>
</gene>
<name>A0A3G1L3U8_9CAUD</name>